<feature type="transmembrane region" description="Helical" evidence="2">
    <location>
        <begin position="251"/>
        <end position="275"/>
    </location>
</feature>
<proteinExistence type="predicted"/>
<organism evidence="3 4">
    <name type="scientific">Vogesella indigofera</name>
    <name type="common">Pseudomonas indigofera</name>
    <dbReference type="NCBI Taxonomy" id="45465"/>
    <lineage>
        <taxon>Bacteria</taxon>
        <taxon>Pseudomonadati</taxon>
        <taxon>Pseudomonadota</taxon>
        <taxon>Betaproteobacteria</taxon>
        <taxon>Neisseriales</taxon>
        <taxon>Chromobacteriaceae</taxon>
        <taxon>Vogesella</taxon>
    </lineage>
</organism>
<feature type="coiled-coil region" evidence="1">
    <location>
        <begin position="291"/>
        <end position="322"/>
    </location>
</feature>
<keyword evidence="2" id="KW-0472">Membrane</keyword>
<evidence type="ECO:0000256" key="1">
    <source>
        <dbReference type="SAM" id="Coils"/>
    </source>
</evidence>
<feature type="transmembrane region" description="Helical" evidence="2">
    <location>
        <begin position="221"/>
        <end position="239"/>
    </location>
</feature>
<gene>
    <name evidence="3" type="ORF">C8E02_2480</name>
</gene>
<sequence length="366" mass="38056">MKMSQQLKNTGSLLDATEALGNWRALALFAASLLGAALVFGVLALTQSSFGLFLGALLSWLVAFYGVNAVGIMLMDASRSGQSRQMAAAVMASLFSSHRLLLVGLVALGGMLLLLLLVAIVLLLCKIPLLGPLLFTFVLPLSALLLGFAFFALAYVFYPLAASAVWSGASVRETLVNLLAIARQRLVSVVVKELVLALVVLVSAGIIGGIVFSGLGMVMSMSAGILGGIGGLGMQSMAMMAMGGMGEGGGYVIAGGLGSSLLLAAAMIVPGLIALQGCCQIYLSSIDGLDVSATEQELARRQQQLEQKTQQIKQKIEEQKQQLATPAPVAAANTAMALPHCPHCKALLEDADDRFCGECGKPVKDD</sequence>
<feature type="transmembrane region" description="Helical" evidence="2">
    <location>
        <begin position="194"/>
        <end position="215"/>
    </location>
</feature>
<name>A0A495B953_VOGIN</name>
<keyword evidence="2" id="KW-0812">Transmembrane</keyword>
<dbReference type="Proteomes" id="UP000279384">
    <property type="component" value="Unassembled WGS sequence"/>
</dbReference>
<dbReference type="AlphaFoldDB" id="A0A495B953"/>
<evidence type="ECO:0000313" key="3">
    <source>
        <dbReference type="EMBL" id="RKQ57023.1"/>
    </source>
</evidence>
<protein>
    <submittedName>
        <fullName evidence="3">Uncharacterized protein</fullName>
    </submittedName>
</protein>
<keyword evidence="1" id="KW-0175">Coiled coil</keyword>
<feature type="transmembrane region" description="Helical" evidence="2">
    <location>
        <begin position="52"/>
        <end position="75"/>
    </location>
</feature>
<accession>A0A495B953</accession>
<evidence type="ECO:0000313" key="4">
    <source>
        <dbReference type="Proteomes" id="UP000279384"/>
    </source>
</evidence>
<dbReference type="EMBL" id="RBID01000016">
    <property type="protein sequence ID" value="RKQ57023.1"/>
    <property type="molecule type" value="Genomic_DNA"/>
</dbReference>
<evidence type="ECO:0000256" key="2">
    <source>
        <dbReference type="SAM" id="Phobius"/>
    </source>
</evidence>
<reference evidence="3 4" key="1">
    <citation type="submission" date="2018-10" db="EMBL/GenBank/DDBJ databases">
        <title>Genomic Encyclopedia of Type Strains, Phase IV (KMG-IV): sequencing the most valuable type-strain genomes for metagenomic binning, comparative biology and taxonomic classification.</title>
        <authorList>
            <person name="Goeker M."/>
        </authorList>
    </citation>
    <scope>NUCLEOTIDE SEQUENCE [LARGE SCALE GENOMIC DNA]</scope>
    <source>
        <strain evidence="3 4">DSM 3303</strain>
    </source>
</reference>
<feature type="transmembrane region" description="Helical" evidence="2">
    <location>
        <begin position="137"/>
        <end position="158"/>
    </location>
</feature>
<keyword evidence="2" id="KW-1133">Transmembrane helix</keyword>
<feature type="transmembrane region" description="Helical" evidence="2">
    <location>
        <begin position="23"/>
        <end position="45"/>
    </location>
</feature>
<feature type="transmembrane region" description="Helical" evidence="2">
    <location>
        <begin position="100"/>
        <end position="125"/>
    </location>
</feature>
<comment type="caution">
    <text evidence="3">The sequence shown here is derived from an EMBL/GenBank/DDBJ whole genome shotgun (WGS) entry which is preliminary data.</text>
</comment>